<feature type="region of interest" description="Disordered" evidence="1">
    <location>
        <begin position="203"/>
        <end position="226"/>
    </location>
</feature>
<dbReference type="Proteomes" id="UP001201163">
    <property type="component" value="Unassembled WGS sequence"/>
</dbReference>
<sequence length="414" mass="44682">MIHPVLCIHTMLSCANLIQHPNAASFGKELWNEFIRKFTKIWGYDPPVPSLDTPIVDLPDIIDLCDDDDETNLLEPYTPHASPLLFPSRIEDDTTAKEGVEISPVSIFAQITPIDESPQQPLTATNVSSGSVVNENFFAEPRTDAVSTSGPLRSRMPIKFTQGCALGCAVGQFLHPPPPQYRFARRPVIVPLLVDNLDRLHESHDSDSRTSLPQCPPISLPRTPVTAGEPLTAVSTLKHAEDLQVTLAAEELPPQNASGTVDQAVTEDANEWSFPTSSIPVSPYSLASTLARVGPTDETLLISEDLAMRDDSIRIADPSPQSFSKALDLAPSLAFAPPPSQSIVSIPILVPSPSLSAVRCCLELPDFCTPTPVTLLDRSDVPLTHPRSSSTIAPVRIWRLTAATLVSSPAPSPP</sequence>
<comment type="caution">
    <text evidence="2">The sequence shown here is derived from an EMBL/GenBank/DDBJ whole genome shotgun (WGS) entry which is preliminary data.</text>
</comment>
<name>A0AAD4L7C0_9AGAM</name>
<accession>A0AAD4L7C0</accession>
<dbReference type="EMBL" id="JAKELL010000119">
    <property type="protein sequence ID" value="KAH8981238.1"/>
    <property type="molecule type" value="Genomic_DNA"/>
</dbReference>
<evidence type="ECO:0000313" key="3">
    <source>
        <dbReference type="Proteomes" id="UP001201163"/>
    </source>
</evidence>
<gene>
    <name evidence="2" type="ORF">EDB92DRAFT_1953256</name>
</gene>
<evidence type="ECO:0000313" key="2">
    <source>
        <dbReference type="EMBL" id="KAH8981238.1"/>
    </source>
</evidence>
<evidence type="ECO:0000256" key="1">
    <source>
        <dbReference type="SAM" id="MobiDB-lite"/>
    </source>
</evidence>
<reference evidence="2" key="1">
    <citation type="submission" date="2022-01" db="EMBL/GenBank/DDBJ databases">
        <title>Comparative genomics reveals a dynamic genome evolution in the ectomycorrhizal milk-cap (Lactarius) mushrooms.</title>
        <authorList>
            <consortium name="DOE Joint Genome Institute"/>
            <person name="Lebreton A."/>
            <person name="Tang N."/>
            <person name="Kuo A."/>
            <person name="LaButti K."/>
            <person name="Drula E."/>
            <person name="Barry K."/>
            <person name="Clum A."/>
            <person name="Lipzen A."/>
            <person name="Mousain D."/>
            <person name="Ng V."/>
            <person name="Wang R."/>
            <person name="Wang X."/>
            <person name="Dai Y."/>
            <person name="Henrissat B."/>
            <person name="Grigoriev I.V."/>
            <person name="Guerin-Laguette A."/>
            <person name="Yu F."/>
            <person name="Martin F.M."/>
        </authorList>
    </citation>
    <scope>NUCLEOTIDE SEQUENCE</scope>
    <source>
        <strain evidence="2">QP</strain>
    </source>
</reference>
<proteinExistence type="predicted"/>
<organism evidence="2 3">
    <name type="scientific">Lactarius akahatsu</name>
    <dbReference type="NCBI Taxonomy" id="416441"/>
    <lineage>
        <taxon>Eukaryota</taxon>
        <taxon>Fungi</taxon>
        <taxon>Dikarya</taxon>
        <taxon>Basidiomycota</taxon>
        <taxon>Agaricomycotina</taxon>
        <taxon>Agaricomycetes</taxon>
        <taxon>Russulales</taxon>
        <taxon>Russulaceae</taxon>
        <taxon>Lactarius</taxon>
    </lineage>
</organism>
<dbReference type="AlphaFoldDB" id="A0AAD4L7C0"/>
<protein>
    <submittedName>
        <fullName evidence="2">Uncharacterized protein</fullName>
    </submittedName>
</protein>
<keyword evidence="3" id="KW-1185">Reference proteome</keyword>